<keyword evidence="2 5" id="KW-0812">Transmembrane</keyword>
<evidence type="ECO:0000313" key="6">
    <source>
        <dbReference type="EMBL" id="KAF1752406.1"/>
    </source>
</evidence>
<evidence type="ECO:0000313" key="7">
    <source>
        <dbReference type="Proteomes" id="UP000483820"/>
    </source>
</evidence>
<accession>A0A6A5GC25</accession>
<organism evidence="6 7">
    <name type="scientific">Caenorhabditis remanei</name>
    <name type="common">Caenorhabditis vulgaris</name>
    <dbReference type="NCBI Taxonomy" id="31234"/>
    <lineage>
        <taxon>Eukaryota</taxon>
        <taxon>Metazoa</taxon>
        <taxon>Ecdysozoa</taxon>
        <taxon>Nematoda</taxon>
        <taxon>Chromadorea</taxon>
        <taxon>Rhabditida</taxon>
        <taxon>Rhabditina</taxon>
        <taxon>Rhabditomorpha</taxon>
        <taxon>Rhabditoidea</taxon>
        <taxon>Rhabditidae</taxon>
        <taxon>Peloderinae</taxon>
        <taxon>Caenorhabditis</taxon>
    </lineage>
</organism>
<dbReference type="CTD" id="9825497"/>
<dbReference type="PANTHER" id="PTHR31357:SF20">
    <property type="entry name" value="SERPENTINE RECEPTOR CLASS BETA-18"/>
    <property type="match status" value="1"/>
</dbReference>
<keyword evidence="3 5" id="KW-1133">Transmembrane helix</keyword>
<evidence type="ECO:0000256" key="1">
    <source>
        <dbReference type="ARBA" id="ARBA00004141"/>
    </source>
</evidence>
<evidence type="ECO:0000256" key="5">
    <source>
        <dbReference type="SAM" id="Phobius"/>
    </source>
</evidence>
<dbReference type="RefSeq" id="XP_053581732.1">
    <property type="nucleotide sequence ID" value="XM_053732819.1"/>
</dbReference>
<dbReference type="InterPro" id="IPR051080">
    <property type="entry name" value="Nematode_rcpt-like_serp_alpha"/>
</dbReference>
<gene>
    <name evidence="6" type="ORF">GCK72_018961</name>
</gene>
<feature type="transmembrane region" description="Helical" evidence="5">
    <location>
        <begin position="145"/>
        <end position="172"/>
    </location>
</feature>
<sequence>MALAICTYCIYIDRVACAFYKNYTKNQRFILIAQLVQLVVIATSIVLWVYRNEESDTYLLSCLNVPVASVADMTKATVAIFPINFVCFFCRLACFDILKEKKKAAVDVESSEFLYRTTGTQAAIMALFSVVSLAMRLVYNSLPRPVGLTIATFSYIFSIYSFVVPLIIVQYVRKTSENRKSRILSHVGLKTVGSEGAQNYFEMIKSQWEQ</sequence>
<evidence type="ECO:0000256" key="4">
    <source>
        <dbReference type="ARBA" id="ARBA00023136"/>
    </source>
</evidence>
<evidence type="ECO:0000256" key="3">
    <source>
        <dbReference type="ARBA" id="ARBA00022989"/>
    </source>
</evidence>
<feature type="transmembrane region" description="Helical" evidence="5">
    <location>
        <begin position="119"/>
        <end position="139"/>
    </location>
</feature>
<name>A0A6A5GC25_CAERE</name>
<feature type="transmembrane region" description="Helical" evidence="5">
    <location>
        <begin position="79"/>
        <end position="98"/>
    </location>
</feature>
<reference evidence="6 7" key="1">
    <citation type="submission" date="2019-12" db="EMBL/GenBank/DDBJ databases">
        <title>Chromosome-level assembly of the Caenorhabditis remanei genome.</title>
        <authorList>
            <person name="Teterina A.A."/>
            <person name="Willis J.H."/>
            <person name="Phillips P.C."/>
        </authorList>
    </citation>
    <scope>NUCLEOTIDE SEQUENCE [LARGE SCALE GENOMIC DNA]</scope>
    <source>
        <strain evidence="6 7">PX506</strain>
        <tissue evidence="6">Whole organism</tissue>
    </source>
</reference>
<keyword evidence="4 5" id="KW-0472">Membrane</keyword>
<dbReference type="Proteomes" id="UP000483820">
    <property type="component" value="Chromosome V"/>
</dbReference>
<dbReference type="PANTHER" id="PTHR31357">
    <property type="entry name" value="SERPENTINE RECEPTOR CLASS ALPHA-10"/>
    <property type="match status" value="1"/>
</dbReference>
<dbReference type="EMBL" id="WUAV01000005">
    <property type="protein sequence ID" value="KAF1752406.1"/>
    <property type="molecule type" value="Genomic_DNA"/>
</dbReference>
<evidence type="ECO:0000256" key="2">
    <source>
        <dbReference type="ARBA" id="ARBA00022692"/>
    </source>
</evidence>
<protein>
    <submittedName>
        <fullName evidence="6">Uncharacterized protein</fullName>
    </submittedName>
</protein>
<dbReference type="GeneID" id="9825497"/>
<dbReference type="KEGG" id="crq:GCK72_018961"/>
<comment type="caution">
    <text evidence="6">The sequence shown here is derived from an EMBL/GenBank/DDBJ whole genome shotgun (WGS) entry which is preliminary data.</text>
</comment>
<proteinExistence type="predicted"/>
<dbReference type="GO" id="GO:0016020">
    <property type="term" value="C:membrane"/>
    <property type="evidence" value="ECO:0007669"/>
    <property type="project" value="UniProtKB-SubCell"/>
</dbReference>
<comment type="subcellular location">
    <subcellularLocation>
        <location evidence="1">Membrane</location>
        <topology evidence="1">Multi-pass membrane protein</topology>
    </subcellularLocation>
</comment>
<dbReference type="AlphaFoldDB" id="A0A6A5GC25"/>
<feature type="transmembrane region" description="Helical" evidence="5">
    <location>
        <begin position="29"/>
        <end position="50"/>
    </location>
</feature>
<dbReference type="GO" id="GO:0004984">
    <property type="term" value="F:olfactory receptor activity"/>
    <property type="evidence" value="ECO:0007669"/>
    <property type="project" value="TreeGrafter"/>
</dbReference>